<feature type="compositionally biased region" description="Polar residues" evidence="1">
    <location>
        <begin position="3547"/>
        <end position="3557"/>
    </location>
</feature>
<dbReference type="RefSeq" id="XP_011777651.1">
    <property type="nucleotide sequence ID" value="XM_011779349.1"/>
</dbReference>
<feature type="region of interest" description="Disordered" evidence="1">
    <location>
        <begin position="2986"/>
        <end position="3030"/>
    </location>
</feature>
<feature type="region of interest" description="Disordered" evidence="1">
    <location>
        <begin position="3867"/>
        <end position="3901"/>
    </location>
</feature>
<feature type="compositionally biased region" description="Basic residues" evidence="1">
    <location>
        <begin position="3892"/>
        <end position="3901"/>
    </location>
</feature>
<dbReference type="KEGG" id="tbg:TbgDal_X4720"/>
<evidence type="ECO:0000256" key="1">
    <source>
        <dbReference type="SAM" id="MobiDB-lite"/>
    </source>
</evidence>
<evidence type="ECO:0000313" key="5">
    <source>
        <dbReference type="Proteomes" id="UP000002316"/>
    </source>
</evidence>
<feature type="domain" description="U3 small nucleolar RNA-associated protein 20" evidence="3">
    <location>
        <begin position="2492"/>
        <end position="2594"/>
    </location>
</feature>
<feature type="region of interest" description="Disordered" evidence="1">
    <location>
        <begin position="2100"/>
        <end position="2125"/>
    </location>
</feature>
<evidence type="ECO:0000259" key="2">
    <source>
        <dbReference type="Pfam" id="PF07539"/>
    </source>
</evidence>
<dbReference type="InterPro" id="IPR011430">
    <property type="entry name" value="UTP20_N"/>
</dbReference>
<organism evidence="4 5">
    <name type="scientific">Trypanosoma brucei gambiense (strain MHOM/CI/86/DAL972)</name>
    <dbReference type="NCBI Taxonomy" id="679716"/>
    <lineage>
        <taxon>Eukaryota</taxon>
        <taxon>Discoba</taxon>
        <taxon>Euglenozoa</taxon>
        <taxon>Kinetoplastea</taxon>
        <taxon>Metakinetoplastina</taxon>
        <taxon>Trypanosomatida</taxon>
        <taxon>Trypanosomatidae</taxon>
        <taxon>Trypanosoma</taxon>
    </lineage>
</organism>
<feature type="compositionally biased region" description="Basic and acidic residues" evidence="1">
    <location>
        <begin position="2385"/>
        <end position="2394"/>
    </location>
</feature>
<dbReference type="InterPro" id="IPR016024">
    <property type="entry name" value="ARM-type_fold"/>
</dbReference>
<feature type="region of interest" description="Disordered" evidence="1">
    <location>
        <begin position="447"/>
        <end position="472"/>
    </location>
</feature>
<gene>
    <name evidence="4" type="ORF">TbgDal_X4720</name>
</gene>
<dbReference type="Proteomes" id="UP000002316">
    <property type="component" value="Chromosome 10"/>
</dbReference>
<dbReference type="InterPro" id="IPR046523">
    <property type="entry name" value="UTP20_dom"/>
</dbReference>
<sequence length="3901" mass="432649">MPPKKRGHNARGREKIFRNAVQHVHVGIGYNVLGAINMQPAGGFTDDWAPHPESEDCAFLTELNEQMLSHSTTDFKSFRWEVLDLCSSRAMFQLNHRKIAQKLLLAMMNRDKFAEGFEAFARLTVAFARDMREKFFLYFECFHQAINGGIYDANGQLLADTRRLQLIFSAQAAWCREMRPFWLLQEQRKLVELVIKLYVRQMHDSKEYIRRLAAEVLASTCRMTRELLPLVLEVMCVDVVHDFKDYCGDDARKVRGADDDVDGMDNEEEYEESHGTIGTHHEEGNRVREVMGSKTNALTLDRLLRYQKERLSFLPVVDSLCFFAADVLRGIRGSLNTNFENFYVVLIYVFGLSKRTNFSSAYDSGYGVNEQEFFGFTVEEAEGFAHYTHWKELFLESREEYEKEGVEFVQQHGDTQTGVLVELVQMIGATSIGSALRTLLEETTNSSATAASMGDVDDDFEEDRDDSGSVHSPPLQMLTTVVATLDFTAPFLHLLQQLLHAKDCLLLWKGASLPAIRQMAKQLQFFLANRREALAHNDVAICGHPTAGWCHLVRSCGAALELFTPLCVDTGMVPRSHMAKLHDLCLPLCRDIISTCVSVSSFKGDGSIGPQGVTLDLELQTSTRLLLFAFVQDVLQKNYAYSLRQERIIHERDDESANQMGTVGRSRSVSDRVKSRLTSFAYALLAPVLHASCKMANASLSKLNSGDTLEDRGEASHSSGPDEESIAFRDTTHAVMMIGMMCDRTRNTSVSPLHLLTTTTLTTAFGEGSKKRNNNNNNNNNLSLVEHVTLMKDIQTLLLGTAALFTSLQGAAEAFTARTKAAKWADVLIAVLPPALVVAEAERTTLRQTRGNEPAEANALFAWQFRNALLQVISAVKLAVHGAPSATSARVTASSFALFAQASALLMQLAPLCGAPESDKDSMEFIRDAVVILATSFEEHRVVILGDSEVGRLLHGVECLLHAMFRLFGVEESLVADGEGSEATVAVHKKEKAKGHVVSQQISQQRQTFLSATARLHETLDDKSQRALVHTLLFEALVSPIQSLRVVALRLLRLFCHPEVEDTKRVSGCSSVDPTFFDSLLRAELFNPLSSAGNLDGIQQALAKLSFDAASGALREPLRRVILARAMMGLLHTKYSVAWPIALKILSDLVKSEDTVARRHGTGLHQLRDDGSPFGDNEEVEDCKSLLDPLVWETVISRYARSIVLGDIVRVASSASNECDTDDCYNNNNTSNYKGTESSIHSSSSPLFYRIQLTDMQRHEKGELVSKDFSTAQYKSSTVTWLLLVNNDGKILMWERHYLPAVSPTYTHGRAAARHATDRAVLAKTFLSGLSDMARTGGGSAADTKDSLVAELAVELSAIRCGEHPSGIRHLKMLDERLTLALNAYTAAATVAYTEEESPLQPSGQSREDATLLTKRLHRICASLVSDSNTKLQRAAIDLLRRLKVAPFSRYYRQLVPFCDTQQNLFNFLSSFHVETDVPQEHRADYIATALTVALPKLTSSVSRDKVKDQAVLQRRLLAFVTHLTDREEFTAVLNGLVQRLIVEHVTPTKAAGSGVFCFGSWWEKWVREQTHCTRRLERLLRQLLNTTKLLSALLQAVGKGFSSFAGTCLLLGINAYLISCKQTLLAPLGATTFPGINGGACDDGATQEEIGWRVKSALSSSALKSLMSRMRRGAATMVASLFEQFPAEVMETLRADLGVGSGDTGAASVERSLISRYVGALHMNGGGAVAELIGDSQRAAATPFMRLVRAWIASPHTLPLVGTFAGAVTAMIKQLFAANSTVTGTTNTSGSGLSVLSRNNQQQTAVLALHEGLRCVAELLNASDEQINVFGATEQSTLRVMFVEPHVSEIFTSLYTLIRRGASCGVREKNTRFPASRDKGGRPATTVMSFSVSMWKELIATVSMLTEYVVVIEKQNAEQKESAGGKHANSEDTNTMLSRLLEMCIAFVAHPACMKDRETCVAAVGVLEYLLPHVHRINVLLHYEPLVHLFNAVTNPEARLLLCRTLNVMLTQMGAVSSSSDPVSCFCNEGNTDFLLDGVQRGSRGYAAQLAAVGRAVSCLNSFDDNNSSLDRYDFDLRFHTLRTLQQFFHNGGESASVSIGKRKRAQQSQVREERDYSGDSDSTIPLDDLEAPVLCVEGFLVLASNAVFFLRDPEGTISALAVQVVEAMIRYASRQNTRVAEYDTLILNQVIRRIILPSLRRGVVARDVHIRNSHMQVFGALAQHYKDSFRSFAALYDRNVELNFFVNIGHLQHRCRLNALALLRKKVDQLHPRDALRVFVPFLLATVKDFAQGKRDLQNLTEGRAKGYCDALLNTVATVAGMLPWEGYYRLLSLLLINAQENASLRLPMLQGVVLVLDHFHFLEEGVDDKIGTCSNNNNDIPEDGRQRKGAEESPQTAQGDDYDEDEDGENDDDAVAAALEVTLRAKRIKYRNARIMHVMEDDILPQLYGFLSSGTRRSGIHASGSEVLVSAHTATSVRDEMRKTDGAQQNTTILQLPVAIAITKIVKRFPPDRFSSHAEQLLDEVVLKLRTKNDKHRERARRVLSAMMCEVGPGKLGFIITKLRDHLVHGYQLHVLGYTVVTLLYNLYEPRHSLSYGRKKTPGKKLHKEAGAKARHSVVGGGEAIRPNGSQQHDKQGEGALGQASNSREKSGDDVTTGNHEDDEEEELLRMIIPAAVQFDYEYGVSCLTACLDDIMTILLDDYLGEVSEQKRQVELMSTMLEVKSSRALHGFTLIASHCQATRVIEVFLQKITWLLTPPSEAANVEINTRSGGARAGALLLLQELKTKYSTVGKSAAADFAFVQKVRLLAVRVARALLKNATMEVESSFRVVRDLLHRHNETREEKIKKFEAKEGTRRIRGSAQLIAQRPSVIATTRREQLDANFLVAPRPERVDVDFSAHTVLATQQKQKLRTYRGRYGKDVKQAAKHFYREDPTAAVVLDTLDEFLLKYLLSVLKQVLGMGKERKSSKIAVRLDLLRSKNKQKEEQTDGDNYITHTNASDEEGEQDASSVSSADVLLDPENLDDREGDALDRFAAEAEERDDEQRQKEIGEPSKKLCVRTEKRKRRGSADLTASFTRHYQQLLEELVPVVLSTLHGEGSDAVIGYALDCMLALLSLRPPLKIVGMYHKNLYDTVTAFFERGGSVKQRAMRVAASVISHQRFTLTEAQASQITGLCHAELVERNRFAPMALTLFYAVLGRHVHVVEVYELMGVVTELLLHVSAKRLMRQRCISVITRFLTEYRMTPEKFRSHMDLLYRNMDYPEVTGRIALLELFIALINRLPTVVLRQEAPLLLLPLAVTLSGSEFLEARRKAGTALQDLVRNAGVDTVVPTLSKWLEKDQTRKRKTIALQTWALMLSAIASALGLSGKGNDSSSDNTKGITAEAEEFATYYTWSLPSIMDAATYDQISASRIRQRSEELSGTLRRKIEMKGWMYVFFGLRCVEAIASAAPSLVWHDVTFAKPLVLYLSGRLILHTHPWVRGVALRLLGMYCTNGVETRCSYLVDDGWVGAHLVTSAVEVLGSKRRRSEKDTSQKPTRRSRNSAVAIQPSSTASGDTLPYMVVFRGSGPIDNTDRAEEVLNEISASLRLLLLNFAQSDVSNEKYAAHRAIARSSRTDAVRLALYLIRSLAAVSMALLVNATANESEEGLLHVREVVTRHFVALRRQFNSIAAPAISNGSVTNVMVRTASLVQCFGGLVAAMPCVNDNGRKTSRGDNKSASETLGDVNEGERVDVGSVARWLLCNAINLEFIQQTVAPTVAVAMRCGRRSEKLSTLATQVAYVLREQLEARRHDYDTARAHADDENAAVNVSPLEGRKKLRKISRDKSNNGNCDRGTGSFVTVDDALFALTTVAEEIKNARKDELARRDTTNTLRKRARSADESYPKGNKRARTSRR</sequence>
<dbReference type="InterPro" id="IPR052575">
    <property type="entry name" value="SSU_processome_comp_20"/>
</dbReference>
<dbReference type="Pfam" id="PF20416">
    <property type="entry name" value="UTP20"/>
    <property type="match status" value="2"/>
</dbReference>
<reference evidence="5" key="1">
    <citation type="journal article" date="2010" name="PLoS Negl. Trop. Dis.">
        <title>The genome sequence of Trypanosoma brucei gambiense, causative agent of chronic human african trypanosomiasis.</title>
        <authorList>
            <person name="Jackson A.P."/>
            <person name="Sanders M."/>
            <person name="Berry A."/>
            <person name="McQuillan J."/>
            <person name="Aslett M.A."/>
            <person name="Quail M.A."/>
            <person name="Chukualim B."/>
            <person name="Capewell P."/>
            <person name="MacLeod A."/>
            <person name="Melville S.E."/>
            <person name="Gibson W."/>
            <person name="Barry J.D."/>
            <person name="Berriman M."/>
            <person name="Hertz-Fowler C."/>
        </authorList>
    </citation>
    <scope>NUCLEOTIDE SEQUENCE [LARGE SCALE GENOMIC DNA]</scope>
    <source>
        <strain evidence="5">MHOM/CI/86/DAL972</strain>
    </source>
</reference>
<dbReference type="OrthoDB" id="360653at2759"/>
<dbReference type="GO" id="GO:0030686">
    <property type="term" value="C:90S preribosome"/>
    <property type="evidence" value="ECO:0007669"/>
    <property type="project" value="TreeGrafter"/>
</dbReference>
<evidence type="ECO:0000259" key="3">
    <source>
        <dbReference type="Pfam" id="PF20416"/>
    </source>
</evidence>
<dbReference type="PANTHER" id="PTHR17695">
    <property type="entry name" value="SMALL SUBUNIT PROCESSOME COMPONENT 20 HOMOLOG"/>
    <property type="match status" value="1"/>
</dbReference>
<feature type="region of interest" description="Disordered" evidence="1">
    <location>
        <begin position="3529"/>
        <end position="3557"/>
    </location>
</feature>
<feature type="compositionally biased region" description="Acidic residues" evidence="1">
    <location>
        <begin position="2403"/>
        <end position="2413"/>
    </location>
</feature>
<dbReference type="EMBL" id="FN554973">
    <property type="protein sequence ID" value="CBH15387.1"/>
    <property type="molecule type" value="Genomic_DNA"/>
</dbReference>
<dbReference type="PANTHER" id="PTHR17695:SF11">
    <property type="entry name" value="SMALL SUBUNIT PROCESSOME COMPONENT 20 HOMOLOG"/>
    <property type="match status" value="1"/>
</dbReference>
<feature type="region of interest" description="Disordered" evidence="1">
    <location>
        <begin position="2599"/>
        <end position="2667"/>
    </location>
</feature>
<name>D0A293_TRYB9</name>
<accession>D0A293</accession>
<feature type="region of interest" description="Disordered" evidence="1">
    <location>
        <begin position="706"/>
        <end position="726"/>
    </location>
</feature>
<protein>
    <submittedName>
        <fullName evidence="4">Uncharacterized protein</fullName>
    </submittedName>
</protein>
<dbReference type="SUPFAM" id="SSF48371">
    <property type="entry name" value="ARM repeat"/>
    <property type="match status" value="2"/>
</dbReference>
<feature type="compositionally biased region" description="Basic residues" evidence="1">
    <location>
        <begin position="2600"/>
        <end position="2610"/>
    </location>
</feature>
<evidence type="ECO:0000313" key="4">
    <source>
        <dbReference type="EMBL" id="CBH15387.1"/>
    </source>
</evidence>
<proteinExistence type="predicted"/>
<feature type="domain" description="U3 small nucleolar RNA-associated protein 20 N-terminal" evidence="2">
    <location>
        <begin position="1741"/>
        <end position="2087"/>
    </location>
</feature>
<feature type="region of interest" description="Disordered" evidence="1">
    <location>
        <begin position="3041"/>
        <end position="3060"/>
    </location>
</feature>
<feature type="compositionally biased region" description="Acidic residues" evidence="1">
    <location>
        <begin position="455"/>
        <end position="465"/>
    </location>
</feature>
<dbReference type="VEuPathDB" id="TriTrypDB:Tbg972.10.4720"/>
<dbReference type="GO" id="GO:0032040">
    <property type="term" value="C:small-subunit processome"/>
    <property type="evidence" value="ECO:0007669"/>
    <property type="project" value="TreeGrafter"/>
</dbReference>
<dbReference type="Pfam" id="PF07539">
    <property type="entry name" value="UTP20_N"/>
    <property type="match status" value="1"/>
</dbReference>
<dbReference type="GeneID" id="23865552"/>
<feature type="region of interest" description="Disordered" evidence="1">
    <location>
        <begin position="2375"/>
        <end position="2413"/>
    </location>
</feature>
<feature type="domain" description="U3 small nucleolar RNA-associated protein 20" evidence="3">
    <location>
        <begin position="2689"/>
        <end position="2759"/>
    </location>
</feature>